<dbReference type="InterPro" id="IPR056594">
    <property type="entry name" value="AT5G49610-like_b-prop"/>
</dbReference>
<dbReference type="GO" id="GO:0006355">
    <property type="term" value="P:regulation of DNA-templated transcription"/>
    <property type="evidence" value="ECO:0000318"/>
    <property type="project" value="GO_Central"/>
</dbReference>
<dbReference type="SMR" id="A0A8I6YWT6"/>
<dbReference type="PROSITE" id="PS50082">
    <property type="entry name" value="WD_REPEATS_2"/>
    <property type="match status" value="3"/>
</dbReference>
<reference evidence="6" key="1">
    <citation type="journal article" date="2012" name="Nature">
        <title>A physical, genetic and functional sequence assembly of the barley genome.</title>
        <authorList>
            <consortium name="The International Barley Genome Sequencing Consortium"/>
            <person name="Mayer K.F."/>
            <person name="Waugh R."/>
            <person name="Brown J.W."/>
            <person name="Schulman A."/>
            <person name="Langridge P."/>
            <person name="Platzer M."/>
            <person name="Fincher G.B."/>
            <person name="Muehlbauer G.J."/>
            <person name="Sato K."/>
            <person name="Close T.J."/>
            <person name="Wise R.P."/>
            <person name="Stein N."/>
        </authorList>
    </citation>
    <scope>NUCLEOTIDE SEQUENCE [LARGE SCALE GENOMIC DNA]</scope>
    <source>
        <strain evidence="6">cv. Morex</strain>
    </source>
</reference>
<dbReference type="Pfam" id="PF00400">
    <property type="entry name" value="WD40"/>
    <property type="match status" value="3"/>
</dbReference>
<dbReference type="InterPro" id="IPR036047">
    <property type="entry name" value="F-box-like_dom_sf"/>
</dbReference>
<feature type="domain" description="F-box protein AT5G49610-like beta-propeller" evidence="4">
    <location>
        <begin position="564"/>
        <end position="839"/>
    </location>
</feature>
<dbReference type="InterPro" id="IPR036322">
    <property type="entry name" value="WD40_repeat_dom_sf"/>
</dbReference>
<accession>A0A8I6YWT6</accession>
<dbReference type="InterPro" id="IPR001680">
    <property type="entry name" value="WD40_rpt"/>
</dbReference>
<keyword evidence="1 3" id="KW-0853">WD repeat</keyword>
<reference evidence="5" key="3">
    <citation type="submission" date="2022-01" db="UniProtKB">
        <authorList>
            <consortium name="EnsemblPlants"/>
        </authorList>
    </citation>
    <scope>IDENTIFICATION</scope>
    <source>
        <strain evidence="5">subsp. vulgare</strain>
    </source>
</reference>
<dbReference type="SUPFAM" id="SSF81383">
    <property type="entry name" value="F-box domain"/>
    <property type="match status" value="1"/>
</dbReference>
<organism evidence="5 6">
    <name type="scientific">Hordeum vulgare subsp. vulgare</name>
    <name type="common">Domesticated barley</name>
    <dbReference type="NCBI Taxonomy" id="112509"/>
    <lineage>
        <taxon>Eukaryota</taxon>
        <taxon>Viridiplantae</taxon>
        <taxon>Streptophyta</taxon>
        <taxon>Embryophyta</taxon>
        <taxon>Tracheophyta</taxon>
        <taxon>Spermatophyta</taxon>
        <taxon>Magnoliopsida</taxon>
        <taxon>Liliopsida</taxon>
        <taxon>Poales</taxon>
        <taxon>Poaceae</taxon>
        <taxon>BOP clade</taxon>
        <taxon>Pooideae</taxon>
        <taxon>Triticodae</taxon>
        <taxon>Triticeae</taxon>
        <taxon>Hordeinae</taxon>
        <taxon>Hordeum</taxon>
    </lineage>
</organism>
<feature type="repeat" description="WD" evidence="3">
    <location>
        <begin position="282"/>
        <end position="313"/>
    </location>
</feature>
<feature type="repeat" description="WD" evidence="3">
    <location>
        <begin position="134"/>
        <end position="169"/>
    </location>
</feature>
<evidence type="ECO:0000313" key="5">
    <source>
        <dbReference type="EnsemblPlants" id="HORVU.MOREX.r3.5HG0527160.1"/>
    </source>
</evidence>
<dbReference type="Gramene" id="HORVU.MOREX.r2.5HG0438440.1">
    <property type="protein sequence ID" value="HORVU.MOREX.r2.5HG0438440.1"/>
    <property type="gene ID" value="HORVU.MOREX.r2.5HG0438440"/>
</dbReference>
<reference evidence="5" key="2">
    <citation type="submission" date="2020-10" db="EMBL/GenBank/DDBJ databases">
        <authorList>
            <person name="Scholz U."/>
            <person name="Mascher M."/>
            <person name="Fiebig A."/>
        </authorList>
    </citation>
    <scope>NUCLEOTIDE SEQUENCE [LARGE SCALE GENOMIC DNA]</scope>
    <source>
        <strain evidence="5">cv. Morex</strain>
    </source>
</reference>
<dbReference type="AlphaFoldDB" id="A0A8I6YWT6"/>
<sequence>MEQLSPTGHIPQPSRSLDDLPMKVACTLSHGSNVTSMDFHPSRHTLLLVGSANGEFTLWEIGTSERLVTKPFEIWDMQACSTQFQGVMAKDSSMAVNRVTWSPDGDLIGVASTKHLIHLHVYRHPNKIYQFVEIEAHSGGVNDIVFSRALTQLCVVTCGDDKLIRVWDMHGQKIYSFEGHTAPVYSICPHHIEQVQFITSTSVDGKMKTWLYDNLGSRLDFDVPGKWCSAMLYSADGTRLFSCGTSKEGDTHLVEWNQSEGFVERSYSGFRKKPSGVAQGVVQFDTARNHILAAGEDNQIKFWDVDDTNMLACIEAGGGLPSYPRLRFNKEGNLLAVTTVECGFKILANTDGLRSLPAFGNVPSEVFRSPHEASEMKVSGPLVVGSISPNIGRTDHLDSKYPAKPSPKKLIGSDPAFGSVDKKLRISEEKSDKAKPWELKGLQQFCVATMPETDQASKVSKVLDDDNLLREIIIRVGFPTTLVHAALVCKRWYQHASEPAFLRLFRERHPPCLLGFYLENREDENIISIRFIPMLPQPSELARVIRTVESYSWGFYHGAPANFLCSRKGKVLVNLYNKVKASKFTTRVHSPLCPESGLAVVPPLPHIGIRDDYYFSMNDLLLMEEADGVTYIHVLLVANTQRTKYTVLVQVLRHGDGVWRTYLALERDQILDPEFEPRVVLANNKIYIASTQSSIDFLDLTTSSISEVQLPQGVEYGDKDTMLAPADDDSGVYLIHAKNLQLDIWLHKGDNWLLVDTISLRDMIANLRIPGCEVEDEPTAPLWINHVGPYADFVFLEMGRCALHLDVKCMQLRKVYDMTEEELDLGDIHPLTMIWPPIFPALEDNPARNDM</sequence>
<dbReference type="Proteomes" id="UP000011116">
    <property type="component" value="Chromosome 5H"/>
</dbReference>
<evidence type="ECO:0000256" key="1">
    <source>
        <dbReference type="ARBA" id="ARBA00022574"/>
    </source>
</evidence>
<dbReference type="SUPFAM" id="SSF50978">
    <property type="entry name" value="WD40 repeat-like"/>
    <property type="match status" value="1"/>
</dbReference>
<dbReference type="Gramene" id="HORVU.MOREX.r3.5HG0527160.1">
    <property type="protein sequence ID" value="HORVU.MOREX.r3.5HG0527160.1"/>
    <property type="gene ID" value="HORVU.MOREX.r3.5HG0527160"/>
</dbReference>
<evidence type="ECO:0000256" key="3">
    <source>
        <dbReference type="PROSITE-ProRule" id="PRU00221"/>
    </source>
</evidence>
<feature type="repeat" description="WD" evidence="3">
    <location>
        <begin position="27"/>
        <end position="69"/>
    </location>
</feature>
<dbReference type="SMART" id="SM00320">
    <property type="entry name" value="WD40"/>
    <property type="match status" value="6"/>
</dbReference>
<evidence type="ECO:0000256" key="2">
    <source>
        <dbReference type="ARBA" id="ARBA00022737"/>
    </source>
</evidence>
<dbReference type="PROSITE" id="PS00678">
    <property type="entry name" value="WD_REPEATS_1"/>
    <property type="match status" value="1"/>
</dbReference>
<protein>
    <recommendedName>
        <fullName evidence="4">F-box protein AT5G49610-like beta-propeller domain-containing protein</fullName>
    </recommendedName>
</protein>
<dbReference type="InterPro" id="IPR027728">
    <property type="entry name" value="Topless_fam"/>
</dbReference>
<dbReference type="InterPro" id="IPR015943">
    <property type="entry name" value="WD40/YVTN_repeat-like_dom_sf"/>
</dbReference>
<dbReference type="InterPro" id="IPR019775">
    <property type="entry name" value="WD40_repeat_CS"/>
</dbReference>
<keyword evidence="2" id="KW-0677">Repeat</keyword>
<keyword evidence="6" id="KW-1185">Reference proteome</keyword>
<evidence type="ECO:0000259" key="4">
    <source>
        <dbReference type="Pfam" id="PF23635"/>
    </source>
</evidence>
<name>A0A8I6YWT6_HORVV</name>
<evidence type="ECO:0000313" key="6">
    <source>
        <dbReference type="Proteomes" id="UP000011116"/>
    </source>
</evidence>
<dbReference type="Gene3D" id="2.130.10.10">
    <property type="entry name" value="YVTN repeat-like/Quinoprotein amine dehydrogenase"/>
    <property type="match status" value="2"/>
</dbReference>
<dbReference type="EnsemblPlants" id="HORVU.MOREX.r3.5HG0527160.1">
    <property type="protein sequence ID" value="HORVU.MOREX.r3.5HG0527160.1"/>
    <property type="gene ID" value="HORVU.MOREX.r3.5HG0527160"/>
</dbReference>
<proteinExistence type="predicted"/>
<dbReference type="PANTHER" id="PTHR44083">
    <property type="entry name" value="TOPLESS-RELATED PROTEIN 1-RELATED"/>
    <property type="match status" value="1"/>
</dbReference>
<dbReference type="PANTHER" id="PTHR44083:SF16">
    <property type="entry name" value="F-BOX DOMAIN-CONTAINING PROTEIN"/>
    <property type="match status" value="1"/>
</dbReference>
<dbReference type="Pfam" id="PF23635">
    <property type="entry name" value="Beta-prop_AT5G49610-like"/>
    <property type="match status" value="1"/>
</dbReference>